<dbReference type="AlphaFoldDB" id="A0A8X6RI52"/>
<gene>
    <name evidence="1" type="primary">NCL1_34574</name>
    <name evidence="1" type="ORF">TNCV_2012801</name>
</gene>
<name>A0A8X6RI52_TRICX</name>
<accession>A0A8X6RI52</accession>
<reference evidence="1" key="1">
    <citation type="submission" date="2020-08" db="EMBL/GenBank/DDBJ databases">
        <title>Multicomponent nature underlies the extraordinary mechanical properties of spider dragline silk.</title>
        <authorList>
            <person name="Kono N."/>
            <person name="Nakamura H."/>
            <person name="Mori M."/>
            <person name="Yoshida Y."/>
            <person name="Ohtoshi R."/>
            <person name="Malay A.D."/>
            <person name="Moran D.A.P."/>
            <person name="Tomita M."/>
            <person name="Numata K."/>
            <person name="Arakawa K."/>
        </authorList>
    </citation>
    <scope>NUCLEOTIDE SEQUENCE</scope>
</reference>
<protein>
    <submittedName>
        <fullName evidence="1">Uncharacterized protein</fullName>
    </submittedName>
</protein>
<keyword evidence="2" id="KW-1185">Reference proteome</keyword>
<organism evidence="1 2">
    <name type="scientific">Trichonephila clavipes</name>
    <name type="common">Golden silk orbweaver</name>
    <name type="synonym">Nephila clavipes</name>
    <dbReference type="NCBI Taxonomy" id="2585209"/>
    <lineage>
        <taxon>Eukaryota</taxon>
        <taxon>Metazoa</taxon>
        <taxon>Ecdysozoa</taxon>
        <taxon>Arthropoda</taxon>
        <taxon>Chelicerata</taxon>
        <taxon>Arachnida</taxon>
        <taxon>Araneae</taxon>
        <taxon>Araneomorphae</taxon>
        <taxon>Entelegynae</taxon>
        <taxon>Araneoidea</taxon>
        <taxon>Nephilidae</taxon>
        <taxon>Trichonephila</taxon>
    </lineage>
</organism>
<evidence type="ECO:0000313" key="1">
    <source>
        <dbReference type="EMBL" id="GFX92694.1"/>
    </source>
</evidence>
<evidence type="ECO:0000313" key="2">
    <source>
        <dbReference type="Proteomes" id="UP000887159"/>
    </source>
</evidence>
<dbReference type="Proteomes" id="UP000887159">
    <property type="component" value="Unassembled WGS sequence"/>
</dbReference>
<proteinExistence type="predicted"/>
<dbReference type="EMBL" id="BMAU01021158">
    <property type="protein sequence ID" value="GFX92694.1"/>
    <property type="molecule type" value="Genomic_DNA"/>
</dbReference>
<sequence>MKLKSIEKEVRIFSARKDYVSDMLEIEKSIPSPTPEATQTLEAELMSLEEKIKVLEGKMTEYLPCPIHNYKFKAVKRPAYSVIRPAKFKAKANKNKFDADLVFPKKTVKNVPAKEMEEVQFNNTFVVLNTANTDAEDVTPPKYKIKPIFMRIVDSDNLILQELH</sequence>
<comment type="caution">
    <text evidence="1">The sequence shown here is derived from an EMBL/GenBank/DDBJ whole genome shotgun (WGS) entry which is preliminary data.</text>
</comment>